<evidence type="ECO:0000256" key="5">
    <source>
        <dbReference type="ARBA" id="ARBA00023136"/>
    </source>
</evidence>
<feature type="transmembrane region" description="Helical" evidence="7">
    <location>
        <begin position="183"/>
        <end position="202"/>
    </location>
</feature>
<keyword evidence="2" id="KW-1003">Cell membrane</keyword>
<feature type="transmembrane region" description="Helical" evidence="7">
    <location>
        <begin position="67"/>
        <end position="85"/>
    </location>
</feature>
<dbReference type="Pfam" id="PF06965">
    <property type="entry name" value="Na_H_antiport_1"/>
    <property type="match status" value="1"/>
</dbReference>
<feature type="transmembrane region" description="Helical" evidence="7">
    <location>
        <begin position="7"/>
        <end position="28"/>
    </location>
</feature>
<dbReference type="InterPro" id="IPR023171">
    <property type="entry name" value="Na/H_antiporter_dom_sf"/>
</dbReference>
<evidence type="ECO:0000256" key="1">
    <source>
        <dbReference type="ARBA" id="ARBA00004429"/>
    </source>
</evidence>
<dbReference type="HOGENOM" id="CLU_809966_0_0_1"/>
<sequence>MELATELDYLLLLAVADDFIGLIIIALAYPDPLHPTQWSWATGLFGVFAVCLFLRVCMRKVACVQKWYVYVALGGVFSWIVLLNARLHPALALAFVVPFMPADGHHAALHAFEHAIKAPVDLGMFFFTLANAGIDLKGGVGGLTFSVLLALALGKVLGIAGFAYLAHRFGVARLPGSMRVTDLLMVGIIAAVGLTVALFISGEAFTDEALAGEAKMGSLLSICMGAVALALGQLPHYKNLAACPPPRKGLAFSDSSMEEYDEDDLINAVTSSLQRSMLHRKAFLAGDRYFADTRQQKLKSKIPELLPDITLEPVKEAGEAGEGAASGDHGKSDASSSTDELRL</sequence>
<dbReference type="EnsemblProtists" id="EOD06303">
    <property type="protein sequence ID" value="EOD06303"/>
    <property type="gene ID" value="EMIHUDRAFT_249915"/>
</dbReference>
<evidence type="ECO:0000256" key="3">
    <source>
        <dbReference type="ARBA" id="ARBA00022692"/>
    </source>
</evidence>
<dbReference type="PANTHER" id="PTHR30341">
    <property type="entry name" value="SODIUM ION/PROTON ANTIPORTER NHAA-RELATED"/>
    <property type="match status" value="1"/>
</dbReference>
<dbReference type="Proteomes" id="UP000013827">
    <property type="component" value="Unassembled WGS sequence"/>
</dbReference>
<feature type="transmembrane region" description="Helical" evidence="7">
    <location>
        <begin position="214"/>
        <end position="232"/>
    </location>
</feature>
<evidence type="ECO:0000313" key="9">
    <source>
        <dbReference type="Proteomes" id="UP000013827"/>
    </source>
</evidence>
<dbReference type="GO" id="GO:0005886">
    <property type="term" value="C:plasma membrane"/>
    <property type="evidence" value="ECO:0007669"/>
    <property type="project" value="UniProtKB-SubCell"/>
</dbReference>
<comment type="subcellular location">
    <subcellularLocation>
        <location evidence="1">Cell inner membrane</location>
        <topology evidence="1">Multi-pass membrane protein</topology>
    </subcellularLocation>
</comment>
<dbReference type="AlphaFoldDB" id="A0A0D3I4W8"/>
<evidence type="ECO:0000256" key="7">
    <source>
        <dbReference type="SAM" id="Phobius"/>
    </source>
</evidence>
<dbReference type="Gene3D" id="1.20.1530.10">
    <property type="entry name" value="Na+/H+ antiporter like domain"/>
    <property type="match status" value="1"/>
</dbReference>
<keyword evidence="5 7" id="KW-0472">Membrane</keyword>
<protein>
    <recommendedName>
        <fullName evidence="10">Cation/H+ exchanger domain-containing protein</fullName>
    </recommendedName>
</protein>
<dbReference type="InterPro" id="IPR004670">
    <property type="entry name" value="NhaA"/>
</dbReference>
<dbReference type="KEGG" id="ehx:EMIHUDRAFT_249915"/>
<feature type="region of interest" description="Disordered" evidence="6">
    <location>
        <begin position="309"/>
        <end position="343"/>
    </location>
</feature>
<evidence type="ECO:0008006" key="10">
    <source>
        <dbReference type="Google" id="ProtNLM"/>
    </source>
</evidence>
<reference evidence="9" key="1">
    <citation type="journal article" date="2013" name="Nature">
        <title>Pan genome of the phytoplankton Emiliania underpins its global distribution.</title>
        <authorList>
            <person name="Read B.A."/>
            <person name="Kegel J."/>
            <person name="Klute M.J."/>
            <person name="Kuo A."/>
            <person name="Lefebvre S.C."/>
            <person name="Maumus F."/>
            <person name="Mayer C."/>
            <person name="Miller J."/>
            <person name="Monier A."/>
            <person name="Salamov A."/>
            <person name="Young J."/>
            <person name="Aguilar M."/>
            <person name="Claverie J.M."/>
            <person name="Frickenhaus S."/>
            <person name="Gonzalez K."/>
            <person name="Herman E.K."/>
            <person name="Lin Y.C."/>
            <person name="Napier J."/>
            <person name="Ogata H."/>
            <person name="Sarno A.F."/>
            <person name="Shmutz J."/>
            <person name="Schroeder D."/>
            <person name="de Vargas C."/>
            <person name="Verret F."/>
            <person name="von Dassow P."/>
            <person name="Valentin K."/>
            <person name="Van de Peer Y."/>
            <person name="Wheeler G."/>
            <person name="Dacks J.B."/>
            <person name="Delwiche C.F."/>
            <person name="Dyhrman S.T."/>
            <person name="Glockner G."/>
            <person name="John U."/>
            <person name="Richards T."/>
            <person name="Worden A.Z."/>
            <person name="Zhang X."/>
            <person name="Grigoriev I.V."/>
            <person name="Allen A.E."/>
            <person name="Bidle K."/>
            <person name="Borodovsky M."/>
            <person name="Bowler C."/>
            <person name="Brownlee C."/>
            <person name="Cock J.M."/>
            <person name="Elias M."/>
            <person name="Gladyshev V.N."/>
            <person name="Groth M."/>
            <person name="Guda C."/>
            <person name="Hadaegh A."/>
            <person name="Iglesias-Rodriguez M.D."/>
            <person name="Jenkins J."/>
            <person name="Jones B.M."/>
            <person name="Lawson T."/>
            <person name="Leese F."/>
            <person name="Lindquist E."/>
            <person name="Lobanov A."/>
            <person name="Lomsadze A."/>
            <person name="Malik S.B."/>
            <person name="Marsh M.E."/>
            <person name="Mackinder L."/>
            <person name="Mock T."/>
            <person name="Mueller-Roeber B."/>
            <person name="Pagarete A."/>
            <person name="Parker M."/>
            <person name="Probert I."/>
            <person name="Quesneville H."/>
            <person name="Raines C."/>
            <person name="Rensing S.A."/>
            <person name="Riano-Pachon D.M."/>
            <person name="Richier S."/>
            <person name="Rokitta S."/>
            <person name="Shiraiwa Y."/>
            <person name="Soanes D.M."/>
            <person name="van der Giezen M."/>
            <person name="Wahlund T.M."/>
            <person name="Williams B."/>
            <person name="Wilson W."/>
            <person name="Wolfe G."/>
            <person name="Wurch L.L."/>
        </authorList>
    </citation>
    <scope>NUCLEOTIDE SEQUENCE</scope>
</reference>
<proteinExistence type="predicted"/>
<keyword evidence="4 7" id="KW-1133">Transmembrane helix</keyword>
<dbReference type="RefSeq" id="XP_005758732.1">
    <property type="nucleotide sequence ID" value="XM_005758675.1"/>
</dbReference>
<accession>A0A0D3I4W8</accession>
<dbReference type="PaxDb" id="2903-EOD06303"/>
<reference evidence="8" key="2">
    <citation type="submission" date="2024-10" db="UniProtKB">
        <authorList>
            <consortium name="EnsemblProtists"/>
        </authorList>
    </citation>
    <scope>IDENTIFICATION</scope>
</reference>
<keyword evidence="9" id="KW-1185">Reference proteome</keyword>
<feature type="transmembrane region" description="Helical" evidence="7">
    <location>
        <begin position="145"/>
        <end position="171"/>
    </location>
</feature>
<evidence type="ECO:0000313" key="8">
    <source>
        <dbReference type="EnsemblProtists" id="EOD06303"/>
    </source>
</evidence>
<dbReference type="GeneID" id="17252454"/>
<dbReference type="PANTHER" id="PTHR30341:SF0">
    <property type="entry name" value="NA(+)_H(+) ANTIPORTER NHAA"/>
    <property type="match status" value="1"/>
</dbReference>
<dbReference type="GO" id="GO:0006885">
    <property type="term" value="P:regulation of pH"/>
    <property type="evidence" value="ECO:0007669"/>
    <property type="project" value="InterPro"/>
</dbReference>
<evidence type="ECO:0000256" key="4">
    <source>
        <dbReference type="ARBA" id="ARBA00022989"/>
    </source>
</evidence>
<feature type="compositionally biased region" description="Polar residues" evidence="6">
    <location>
        <begin position="333"/>
        <end position="343"/>
    </location>
</feature>
<feature type="transmembrane region" description="Helical" evidence="7">
    <location>
        <begin position="40"/>
        <end position="58"/>
    </location>
</feature>
<evidence type="ECO:0000256" key="6">
    <source>
        <dbReference type="SAM" id="MobiDB-lite"/>
    </source>
</evidence>
<organism evidence="8 9">
    <name type="scientific">Emiliania huxleyi (strain CCMP1516)</name>
    <dbReference type="NCBI Taxonomy" id="280463"/>
    <lineage>
        <taxon>Eukaryota</taxon>
        <taxon>Haptista</taxon>
        <taxon>Haptophyta</taxon>
        <taxon>Prymnesiophyceae</taxon>
        <taxon>Isochrysidales</taxon>
        <taxon>Noelaerhabdaceae</taxon>
        <taxon>Emiliania</taxon>
    </lineage>
</organism>
<name>A0A0D3I4W8_EMIH1</name>
<keyword evidence="3 7" id="KW-0812">Transmembrane</keyword>
<dbReference type="GO" id="GO:0015385">
    <property type="term" value="F:sodium:proton antiporter activity"/>
    <property type="evidence" value="ECO:0007669"/>
    <property type="project" value="TreeGrafter"/>
</dbReference>
<evidence type="ECO:0000256" key="2">
    <source>
        <dbReference type="ARBA" id="ARBA00022475"/>
    </source>
</evidence>